<organism evidence="2 3">
    <name type="scientific">Hydrogenivirga caldilitoris</name>
    <dbReference type="NCBI Taxonomy" id="246264"/>
    <lineage>
        <taxon>Bacteria</taxon>
        <taxon>Pseudomonadati</taxon>
        <taxon>Aquificota</taxon>
        <taxon>Aquificia</taxon>
        <taxon>Aquificales</taxon>
        <taxon>Aquificaceae</taxon>
        <taxon>Hydrogenivirga</taxon>
    </lineage>
</organism>
<feature type="transmembrane region" description="Helical" evidence="1">
    <location>
        <begin position="6"/>
        <end position="28"/>
    </location>
</feature>
<evidence type="ECO:0000313" key="3">
    <source>
        <dbReference type="Proteomes" id="UP000267841"/>
    </source>
</evidence>
<sequence>MSFDFLVSISSLVTFIMGIFIVGFIALYPQRKHILR</sequence>
<accession>A0A497XT82</accession>
<dbReference type="AlphaFoldDB" id="A0A497XT82"/>
<keyword evidence="3" id="KW-1185">Reference proteome</keyword>
<name>A0A497XT82_9AQUI</name>
<dbReference type="EMBL" id="RCCJ01000001">
    <property type="protein sequence ID" value="RLJ70123.1"/>
    <property type="molecule type" value="Genomic_DNA"/>
</dbReference>
<evidence type="ECO:0000313" key="2">
    <source>
        <dbReference type="EMBL" id="RLJ70123.1"/>
    </source>
</evidence>
<dbReference type="Proteomes" id="UP000267841">
    <property type="component" value="Unassembled WGS sequence"/>
</dbReference>
<protein>
    <submittedName>
        <fullName evidence="2">Uncharacterized protein</fullName>
    </submittedName>
</protein>
<keyword evidence="1" id="KW-1133">Transmembrane helix</keyword>
<keyword evidence="1" id="KW-0472">Membrane</keyword>
<proteinExistence type="predicted"/>
<reference evidence="2 3" key="1">
    <citation type="submission" date="2018-10" db="EMBL/GenBank/DDBJ databases">
        <title>Genomic Encyclopedia of Archaeal and Bacterial Type Strains, Phase II (KMG-II): from individual species to whole genera.</title>
        <authorList>
            <person name="Goeker M."/>
        </authorList>
    </citation>
    <scope>NUCLEOTIDE SEQUENCE [LARGE SCALE GENOMIC DNA]</scope>
    <source>
        <strain evidence="2 3">DSM 16510</strain>
    </source>
</reference>
<keyword evidence="1" id="KW-0812">Transmembrane</keyword>
<comment type="caution">
    <text evidence="2">The sequence shown here is derived from an EMBL/GenBank/DDBJ whole genome shotgun (WGS) entry which is preliminary data.</text>
</comment>
<gene>
    <name evidence="2" type="ORF">BCF55_0387</name>
</gene>
<evidence type="ECO:0000256" key="1">
    <source>
        <dbReference type="SAM" id="Phobius"/>
    </source>
</evidence>